<dbReference type="Proteomes" id="UP000295083">
    <property type="component" value="Unassembled WGS sequence"/>
</dbReference>
<reference evidence="1 2" key="1">
    <citation type="submission" date="2018-11" db="EMBL/GenBank/DDBJ databases">
        <title>Genome sequence and assembly of Colletotrichum spinosum.</title>
        <authorList>
            <person name="Gan P."/>
            <person name="Shirasu K."/>
        </authorList>
    </citation>
    <scope>NUCLEOTIDE SEQUENCE [LARGE SCALE GENOMIC DNA]</scope>
    <source>
        <strain evidence="1 2">CBS 515.97</strain>
    </source>
</reference>
<keyword evidence="2" id="KW-1185">Reference proteome</keyword>
<organism evidence="1 2">
    <name type="scientific">Colletotrichum spinosum</name>
    <dbReference type="NCBI Taxonomy" id="1347390"/>
    <lineage>
        <taxon>Eukaryota</taxon>
        <taxon>Fungi</taxon>
        <taxon>Dikarya</taxon>
        <taxon>Ascomycota</taxon>
        <taxon>Pezizomycotina</taxon>
        <taxon>Sordariomycetes</taxon>
        <taxon>Hypocreomycetidae</taxon>
        <taxon>Glomerellales</taxon>
        <taxon>Glomerellaceae</taxon>
        <taxon>Colletotrichum</taxon>
        <taxon>Colletotrichum orbiculare species complex</taxon>
    </lineage>
</organism>
<sequence>MIIITVRPITILNSYSFDINISFIKVINNYKNYNYLHKDLKGLVLYKSNSITFSSFFKINIVIFNLDILLEDYTMNRAKDSNQNNKEEPNI</sequence>
<gene>
    <name evidence="1" type="ORF">C8035_v004833</name>
</gene>
<dbReference type="AlphaFoldDB" id="A0A4V3HQZ2"/>
<dbReference type="EMBL" id="QAPG01000198">
    <property type="protein sequence ID" value="TDZ29679.1"/>
    <property type="molecule type" value="Genomic_DNA"/>
</dbReference>
<evidence type="ECO:0000313" key="1">
    <source>
        <dbReference type="EMBL" id="TDZ29679.1"/>
    </source>
</evidence>
<proteinExistence type="predicted"/>
<protein>
    <submittedName>
        <fullName evidence="1">Uncharacterized protein</fullName>
    </submittedName>
</protein>
<comment type="caution">
    <text evidence="1">The sequence shown here is derived from an EMBL/GenBank/DDBJ whole genome shotgun (WGS) entry which is preliminary data.</text>
</comment>
<name>A0A4V3HQZ2_9PEZI</name>
<evidence type="ECO:0000313" key="2">
    <source>
        <dbReference type="Proteomes" id="UP000295083"/>
    </source>
</evidence>
<accession>A0A4V3HQZ2</accession>